<dbReference type="AlphaFoldDB" id="A0A0V8GG85"/>
<evidence type="ECO:0008006" key="4">
    <source>
        <dbReference type="Google" id="ProtNLM"/>
    </source>
</evidence>
<reference evidence="2 3" key="1">
    <citation type="journal article" date="2015" name="Int. J. Syst. Evol. Microbiol.">
        <title>Exiguobacterium enclense sp. nov., isolated from sediment.</title>
        <authorList>
            <person name="Dastager S.G."/>
            <person name="Mawlankar R."/>
            <person name="Sonalkar V.V."/>
            <person name="Thorat M.N."/>
            <person name="Mual P."/>
            <person name="Verma A."/>
            <person name="Krishnamurthi S."/>
            <person name="Tang S.K."/>
            <person name="Li W.J."/>
        </authorList>
    </citation>
    <scope>NUCLEOTIDE SEQUENCE [LARGE SCALE GENOMIC DNA]</scope>
    <source>
        <strain evidence="2 3">NIO-1109</strain>
    </source>
</reference>
<dbReference type="RefSeq" id="WP_058265135.1">
    <property type="nucleotide sequence ID" value="NZ_FMYN01000002.1"/>
</dbReference>
<dbReference type="OrthoDB" id="2351671at2"/>
<name>A0A0V8GG85_9BACL</name>
<feature type="transmembrane region" description="Helical" evidence="1">
    <location>
        <begin position="185"/>
        <end position="212"/>
    </location>
</feature>
<feature type="transmembrane region" description="Helical" evidence="1">
    <location>
        <begin position="56"/>
        <end position="76"/>
    </location>
</feature>
<gene>
    <name evidence="2" type="ORF">AS033_07870</name>
</gene>
<evidence type="ECO:0000313" key="2">
    <source>
        <dbReference type="EMBL" id="KSU49276.1"/>
    </source>
</evidence>
<accession>A0A0V8GG85</accession>
<dbReference type="EMBL" id="LNQL01000002">
    <property type="protein sequence ID" value="KSU49276.1"/>
    <property type="molecule type" value="Genomic_DNA"/>
</dbReference>
<organism evidence="2 3">
    <name type="scientific">Exiguobacterium indicum</name>
    <dbReference type="NCBI Taxonomy" id="296995"/>
    <lineage>
        <taxon>Bacteria</taxon>
        <taxon>Bacillati</taxon>
        <taxon>Bacillota</taxon>
        <taxon>Bacilli</taxon>
        <taxon>Bacillales</taxon>
        <taxon>Bacillales Family XII. Incertae Sedis</taxon>
        <taxon>Exiguobacterium</taxon>
    </lineage>
</organism>
<evidence type="ECO:0000313" key="3">
    <source>
        <dbReference type="Proteomes" id="UP000053797"/>
    </source>
</evidence>
<keyword evidence="1" id="KW-1133">Transmembrane helix</keyword>
<dbReference type="Proteomes" id="UP000053797">
    <property type="component" value="Unassembled WGS sequence"/>
</dbReference>
<keyword evidence="1" id="KW-0472">Membrane</keyword>
<evidence type="ECO:0000256" key="1">
    <source>
        <dbReference type="SAM" id="Phobius"/>
    </source>
</evidence>
<proteinExistence type="predicted"/>
<keyword evidence="1" id="KW-0812">Transmembrane</keyword>
<protein>
    <recommendedName>
        <fullName evidence="4">Cobalt transporter</fullName>
    </recommendedName>
</protein>
<feature type="transmembrane region" description="Helical" evidence="1">
    <location>
        <begin position="20"/>
        <end position="49"/>
    </location>
</feature>
<comment type="caution">
    <text evidence="2">The sequence shown here is derived from an EMBL/GenBank/DDBJ whole genome shotgun (WGS) entry which is preliminary data.</text>
</comment>
<sequence>MQWLILSKPERERLHPVNVALFFIGMITIPFVLTHDQSVIVVYHLLLFLFVQERTVFRYLVLPALYAVMMCVPLLYGASIDTVAIYETTVQVTLFITSSQWIFTLVRLDQMGPLFRFLPRLTRLTGMVLALIPSFLRTWPEVKMSHPKASLAVRLERMAAYHIVPIEAVPSRLRPITRRDVHTGLLLAAGLALCLTPWAIIPALILPIVLLFTKGGIRDAYHVYRHKSRRAATSTGERT</sequence>